<dbReference type="InterPro" id="IPR021127">
    <property type="entry name" value="CRISPR_associated_Cas2"/>
</dbReference>
<dbReference type="EMBL" id="JABFDB010000008">
    <property type="protein sequence ID" value="NYZ20712.1"/>
    <property type="molecule type" value="Genomic_DNA"/>
</dbReference>
<comment type="subunit">
    <text evidence="9">Homodimer, forms a heterotetramer with a Cas1 homodimer.</text>
</comment>
<keyword evidence="4 9" id="KW-0479">Metal-binding</keyword>
<dbReference type="EC" id="3.1.-.-" evidence="9"/>
<evidence type="ECO:0000313" key="10">
    <source>
        <dbReference type="EMBL" id="NYZ20712.1"/>
    </source>
</evidence>
<sequence length="95" mass="10782">MAETAMVMVFCYDVESDRRRRRVSALLEEWGVRVQKSVFEARLTDRQARALMARAAKELGPRDTLRMYALSAHGLARSASVGGAPLPEQRDFWVL</sequence>
<dbReference type="Proteomes" id="UP000584642">
    <property type="component" value="Unassembled WGS sequence"/>
</dbReference>
<evidence type="ECO:0000256" key="7">
    <source>
        <dbReference type="ARBA" id="ARBA00022842"/>
    </source>
</evidence>
<keyword evidence="7 9" id="KW-0460">Magnesium</keyword>
<evidence type="ECO:0000256" key="1">
    <source>
        <dbReference type="ARBA" id="ARBA00001946"/>
    </source>
</evidence>
<proteinExistence type="inferred from homology"/>
<keyword evidence="5 9" id="KW-0255">Endonuclease</keyword>
<gene>
    <name evidence="9 10" type="primary">cas2</name>
    <name evidence="10" type="ORF">HND93_13410</name>
</gene>
<evidence type="ECO:0000256" key="9">
    <source>
        <dbReference type="HAMAP-Rule" id="MF_01471"/>
    </source>
</evidence>
<keyword evidence="8 9" id="KW-0051">Antiviral defense</keyword>
<feature type="binding site" evidence="9">
    <location>
        <position position="13"/>
    </location>
    <ligand>
        <name>Mg(2+)</name>
        <dbReference type="ChEBI" id="CHEBI:18420"/>
        <note>catalytic</note>
    </ligand>
</feature>
<dbReference type="NCBIfam" id="TIGR01573">
    <property type="entry name" value="cas2"/>
    <property type="match status" value="1"/>
</dbReference>
<name>A0ABX2T9G0_9PROT</name>
<dbReference type="Pfam" id="PF09827">
    <property type="entry name" value="CRISPR_Cas2"/>
    <property type="match status" value="1"/>
</dbReference>
<dbReference type="RefSeq" id="WP_180282471.1">
    <property type="nucleotide sequence ID" value="NZ_JABFDB010000008.1"/>
</dbReference>
<comment type="function">
    <text evidence="9">CRISPR (clustered regularly interspaced short palindromic repeat), is an adaptive immune system that provides protection against mobile genetic elements (viruses, transposable elements and conjugative plasmids). CRISPR clusters contain sequences complementary to antecedent mobile elements and target invading nucleic acids. CRISPR clusters are transcribed and processed into CRISPR RNA (crRNA). Functions as a ssRNA-specific endoribonuclease. Involved in the integration of spacer DNA into the CRISPR cassette.</text>
</comment>
<keyword evidence="3 9" id="KW-0540">Nuclease</keyword>
<reference evidence="10 11" key="1">
    <citation type="submission" date="2020-05" db="EMBL/GenBank/DDBJ databases">
        <title>Azospirillum oleiclasticum sp. nov, a nitrogen-fixing and heavy crude oil-emulsifying bacterium isolated from the crude oil of Yumen Oilfield.</title>
        <authorList>
            <person name="Wu D."/>
            <person name="Cai M."/>
            <person name="Zhang X."/>
        </authorList>
    </citation>
    <scope>NUCLEOTIDE SEQUENCE [LARGE SCALE GENOMIC DNA]</scope>
    <source>
        <strain evidence="10 11">ROY-1-1-2</strain>
    </source>
</reference>
<comment type="similarity">
    <text evidence="2 9">Belongs to the CRISPR-associated endoribonuclease Cas2 protein family.</text>
</comment>
<dbReference type="Gene3D" id="3.30.70.240">
    <property type="match status" value="1"/>
</dbReference>
<evidence type="ECO:0000256" key="3">
    <source>
        <dbReference type="ARBA" id="ARBA00022722"/>
    </source>
</evidence>
<dbReference type="PANTHER" id="PTHR34405">
    <property type="entry name" value="CRISPR-ASSOCIATED ENDORIBONUCLEASE CAS2"/>
    <property type="match status" value="1"/>
</dbReference>
<evidence type="ECO:0000313" key="11">
    <source>
        <dbReference type="Proteomes" id="UP000584642"/>
    </source>
</evidence>
<comment type="caution">
    <text evidence="10">The sequence shown here is derived from an EMBL/GenBank/DDBJ whole genome shotgun (WGS) entry which is preliminary data.</text>
</comment>
<dbReference type="CDD" id="cd09725">
    <property type="entry name" value="Cas2_I_II_III"/>
    <property type="match status" value="1"/>
</dbReference>
<dbReference type="SUPFAM" id="SSF143430">
    <property type="entry name" value="TTP0101/SSO1404-like"/>
    <property type="match status" value="1"/>
</dbReference>
<evidence type="ECO:0000256" key="8">
    <source>
        <dbReference type="ARBA" id="ARBA00023118"/>
    </source>
</evidence>
<protein>
    <recommendedName>
        <fullName evidence="9">CRISPR-associated endoribonuclease Cas2</fullName>
        <ecNumber evidence="9">3.1.-.-</ecNumber>
    </recommendedName>
</protein>
<comment type="cofactor">
    <cofactor evidence="1 9">
        <name>Mg(2+)</name>
        <dbReference type="ChEBI" id="CHEBI:18420"/>
    </cofactor>
</comment>
<keyword evidence="11" id="KW-1185">Reference proteome</keyword>
<dbReference type="PANTHER" id="PTHR34405:SF3">
    <property type="entry name" value="CRISPR-ASSOCIATED ENDORIBONUCLEASE CAS2 3"/>
    <property type="match status" value="1"/>
</dbReference>
<dbReference type="GO" id="GO:0004519">
    <property type="term" value="F:endonuclease activity"/>
    <property type="evidence" value="ECO:0007669"/>
    <property type="project" value="UniProtKB-KW"/>
</dbReference>
<evidence type="ECO:0000256" key="5">
    <source>
        <dbReference type="ARBA" id="ARBA00022759"/>
    </source>
</evidence>
<evidence type="ECO:0000256" key="4">
    <source>
        <dbReference type="ARBA" id="ARBA00022723"/>
    </source>
</evidence>
<dbReference type="HAMAP" id="MF_01471">
    <property type="entry name" value="Cas2"/>
    <property type="match status" value="1"/>
</dbReference>
<evidence type="ECO:0000256" key="2">
    <source>
        <dbReference type="ARBA" id="ARBA00009959"/>
    </source>
</evidence>
<organism evidence="10 11">
    <name type="scientific">Azospirillum oleiclasticum</name>
    <dbReference type="NCBI Taxonomy" id="2735135"/>
    <lineage>
        <taxon>Bacteria</taxon>
        <taxon>Pseudomonadati</taxon>
        <taxon>Pseudomonadota</taxon>
        <taxon>Alphaproteobacteria</taxon>
        <taxon>Rhodospirillales</taxon>
        <taxon>Azospirillaceae</taxon>
        <taxon>Azospirillum</taxon>
    </lineage>
</organism>
<evidence type="ECO:0000256" key="6">
    <source>
        <dbReference type="ARBA" id="ARBA00022801"/>
    </source>
</evidence>
<accession>A0ABX2T9G0</accession>
<keyword evidence="6 9" id="KW-0378">Hydrolase</keyword>
<dbReference type="InterPro" id="IPR019199">
    <property type="entry name" value="Virulence_VapD/CRISPR_Cas2"/>
</dbReference>